<accession>A0A9D1RTN7</accession>
<evidence type="ECO:0000313" key="2">
    <source>
        <dbReference type="Proteomes" id="UP000824190"/>
    </source>
</evidence>
<evidence type="ECO:0000313" key="1">
    <source>
        <dbReference type="EMBL" id="HIW92531.1"/>
    </source>
</evidence>
<sequence length="374" mass="40457">MTPDTLLAGPRGRRVLLDFLLLSEDVAYAGERKRPLRSAVLGAAHHLGEQAGVAYTSLSALRDKGYDVPQIPSGAYSNDYPRVMPPDVVARLIRDTPPAEPAPERLVAALDMSVAHAMYWQPPDGEDVLASHPVVVEALQDAAAAIAASPHTSWWDAPLGPDSLADQWTVSWSDEPGEPATGISECPEQSPGKGEWWSFPSGGVSNTDTKLLSSTRRISDGDRDIPAGMLAEGVFRGGAWVRALHVPDALIVQDSKDIYELTGPEDWANLCRRFPLDVTDAVQRGWSATTGLDSPEQRWVMPDWAAVSRNYDGVHLSISGYLATATQAVHLDDRTASVLAGWGPDATYWFAPVEEAATATWWELKDGRWGIAAS</sequence>
<dbReference type="EMBL" id="DXGC01000109">
    <property type="protein sequence ID" value="HIW92531.1"/>
    <property type="molecule type" value="Genomic_DNA"/>
</dbReference>
<dbReference type="Proteomes" id="UP000824190">
    <property type="component" value="Unassembled WGS sequence"/>
</dbReference>
<reference evidence="1" key="2">
    <citation type="submission" date="2021-04" db="EMBL/GenBank/DDBJ databases">
        <authorList>
            <person name="Gilroy R."/>
        </authorList>
    </citation>
    <scope>NUCLEOTIDE SEQUENCE</scope>
    <source>
        <strain evidence="1">CHK32-1732</strain>
    </source>
</reference>
<reference evidence="1" key="1">
    <citation type="journal article" date="2021" name="PeerJ">
        <title>Extensive microbial diversity within the chicken gut microbiome revealed by metagenomics and culture.</title>
        <authorList>
            <person name="Gilroy R."/>
            <person name="Ravi A."/>
            <person name="Getino M."/>
            <person name="Pursley I."/>
            <person name="Horton D.L."/>
            <person name="Alikhan N.F."/>
            <person name="Baker D."/>
            <person name="Gharbi K."/>
            <person name="Hall N."/>
            <person name="Watson M."/>
            <person name="Adriaenssens E.M."/>
            <person name="Foster-Nyarko E."/>
            <person name="Jarju S."/>
            <person name="Secka A."/>
            <person name="Antonio M."/>
            <person name="Oren A."/>
            <person name="Chaudhuri R.R."/>
            <person name="La Ragione R."/>
            <person name="Hildebrand F."/>
            <person name="Pallen M.J."/>
        </authorList>
    </citation>
    <scope>NUCLEOTIDE SEQUENCE</scope>
    <source>
        <strain evidence="1">CHK32-1732</strain>
    </source>
</reference>
<name>A0A9D1RTN7_9CORY</name>
<protein>
    <submittedName>
        <fullName evidence="1">Uncharacterized protein</fullName>
    </submittedName>
</protein>
<gene>
    <name evidence="1" type="ORF">H9870_12840</name>
</gene>
<organism evidence="1 2">
    <name type="scientific">Candidatus Corynebacterium avicola</name>
    <dbReference type="NCBI Taxonomy" id="2838527"/>
    <lineage>
        <taxon>Bacteria</taxon>
        <taxon>Bacillati</taxon>
        <taxon>Actinomycetota</taxon>
        <taxon>Actinomycetes</taxon>
        <taxon>Mycobacteriales</taxon>
        <taxon>Corynebacteriaceae</taxon>
        <taxon>Corynebacterium</taxon>
    </lineage>
</organism>
<dbReference type="AlphaFoldDB" id="A0A9D1RTN7"/>
<comment type="caution">
    <text evidence="1">The sequence shown here is derived from an EMBL/GenBank/DDBJ whole genome shotgun (WGS) entry which is preliminary data.</text>
</comment>
<proteinExistence type="predicted"/>